<dbReference type="Pfam" id="PF25583">
    <property type="entry name" value="WCX"/>
    <property type="match status" value="1"/>
</dbReference>
<feature type="domain" description="WCX" evidence="2">
    <location>
        <begin position="350"/>
        <end position="432"/>
    </location>
</feature>
<dbReference type="PROSITE" id="PS52050">
    <property type="entry name" value="WYL"/>
    <property type="match status" value="1"/>
</dbReference>
<dbReference type="EMBL" id="BSSQ01000001">
    <property type="protein sequence ID" value="GLX65987.1"/>
    <property type="molecule type" value="Genomic_DNA"/>
</dbReference>
<dbReference type="InterPro" id="IPR026881">
    <property type="entry name" value="WYL_dom"/>
</dbReference>
<keyword evidence="4" id="KW-1185">Reference proteome</keyword>
<sequence>MAKESFDKEIQFLRMLVLTSGAYSRQQFAERLGISVHTFDKTIRRLKDIAGTVKQQPAEDHNTAIHNMLRASYYESADPLLLFLFRSKSLKESESYRLSLLIAALQEQSLTPLELLDRCCEGIPEELALPDEKTIRSDLKYLEQAGVIRKLPGGRPSKYTANNDFVSLLSDEELSDLYAFVDVMANTQVPSVQGYLLRDSLKKALKRRQLPDGASDLFLYKYHYHSRILDEAHLYTIMQAIASRRKLSFHYFTPKSNQSYHSKNTNPLFARQSEGRHTEMLPLKVAYDHQYGRWYLLGYGSGRSQIAICRMEGITQLEESGVVSEDEYATRLAALERNTRYSWLVDMGRPVLVKVRFYNPEGAKRNFIKERVQLQGQWGEITEENDTSFLFEITVNGTQEIKPWLRSFGSSCEVLEPAPLRKEFIKEWKELAAYYEPVRKNIQLPHDGTA</sequence>
<organism evidence="3 4">
    <name type="scientific">Paenibacillus glycanilyticus</name>
    <dbReference type="NCBI Taxonomy" id="126569"/>
    <lineage>
        <taxon>Bacteria</taxon>
        <taxon>Bacillati</taxon>
        <taxon>Bacillota</taxon>
        <taxon>Bacilli</taxon>
        <taxon>Bacillales</taxon>
        <taxon>Paenibacillaceae</taxon>
        <taxon>Paenibacillus</taxon>
    </lineage>
</organism>
<protein>
    <recommendedName>
        <fullName evidence="5">WYL domain-containing protein</fullName>
    </recommendedName>
</protein>
<evidence type="ECO:0008006" key="5">
    <source>
        <dbReference type="Google" id="ProtNLM"/>
    </source>
</evidence>
<comment type="caution">
    <text evidence="3">The sequence shown here is derived from an EMBL/GenBank/DDBJ whole genome shotgun (WGS) entry which is preliminary data.</text>
</comment>
<dbReference type="Pfam" id="PF13280">
    <property type="entry name" value="WYL"/>
    <property type="match status" value="1"/>
</dbReference>
<feature type="domain" description="WYL" evidence="1">
    <location>
        <begin position="233"/>
        <end position="318"/>
    </location>
</feature>
<reference evidence="3 4" key="1">
    <citation type="submission" date="2023-03" db="EMBL/GenBank/DDBJ databases">
        <title>Draft genome sequence of the bacteria which degrade cell wall of Tricholomamatutake.</title>
        <authorList>
            <person name="Konishi Y."/>
            <person name="Fukuta Y."/>
            <person name="Shirasaka N."/>
        </authorList>
    </citation>
    <scope>NUCLEOTIDE SEQUENCE [LARGE SCALE GENOMIC DNA]</scope>
    <source>
        <strain evidence="4">mu1</strain>
    </source>
</reference>
<evidence type="ECO:0000313" key="4">
    <source>
        <dbReference type="Proteomes" id="UP001157114"/>
    </source>
</evidence>
<evidence type="ECO:0000313" key="3">
    <source>
        <dbReference type="EMBL" id="GLX65987.1"/>
    </source>
</evidence>
<dbReference type="InterPro" id="IPR057727">
    <property type="entry name" value="WCX_dom"/>
</dbReference>
<evidence type="ECO:0000259" key="2">
    <source>
        <dbReference type="Pfam" id="PF25583"/>
    </source>
</evidence>
<dbReference type="PANTHER" id="PTHR34580">
    <property type="match status" value="1"/>
</dbReference>
<dbReference type="RefSeq" id="WP_284236667.1">
    <property type="nucleotide sequence ID" value="NZ_BSSQ01000001.1"/>
</dbReference>
<dbReference type="PANTHER" id="PTHR34580:SF1">
    <property type="entry name" value="PROTEIN PAFC"/>
    <property type="match status" value="1"/>
</dbReference>
<dbReference type="Proteomes" id="UP001157114">
    <property type="component" value="Unassembled WGS sequence"/>
</dbReference>
<gene>
    <name evidence="3" type="ORF">MU1_03310</name>
</gene>
<proteinExistence type="predicted"/>
<dbReference type="InterPro" id="IPR051534">
    <property type="entry name" value="CBASS_pafABC_assoc_protein"/>
</dbReference>
<name>A0ABQ6G8H8_9BACL</name>
<evidence type="ECO:0000259" key="1">
    <source>
        <dbReference type="Pfam" id="PF13280"/>
    </source>
</evidence>
<accession>A0ABQ6G8H8</accession>